<proteinExistence type="predicted"/>
<dbReference type="AlphaFoldDB" id="A0A7W8UMT2"/>
<organism evidence="1 2">
    <name type="scientific">Rhizobium lentis</name>
    <dbReference type="NCBI Taxonomy" id="1138194"/>
    <lineage>
        <taxon>Bacteria</taxon>
        <taxon>Pseudomonadati</taxon>
        <taxon>Pseudomonadota</taxon>
        <taxon>Alphaproteobacteria</taxon>
        <taxon>Hyphomicrobiales</taxon>
        <taxon>Rhizobiaceae</taxon>
        <taxon>Rhizobium/Agrobacterium group</taxon>
        <taxon>Rhizobium</taxon>
    </lineage>
</organism>
<protein>
    <submittedName>
        <fullName evidence="1">Uncharacterized protein</fullName>
    </submittedName>
</protein>
<dbReference type="EMBL" id="JACHBC010000004">
    <property type="protein sequence ID" value="MBB5560773.1"/>
    <property type="molecule type" value="Genomic_DNA"/>
</dbReference>
<accession>A0A7W8UMT2</accession>
<evidence type="ECO:0000313" key="2">
    <source>
        <dbReference type="Proteomes" id="UP000528824"/>
    </source>
</evidence>
<comment type="caution">
    <text evidence="1">The sequence shown here is derived from an EMBL/GenBank/DDBJ whole genome shotgun (WGS) entry which is preliminary data.</text>
</comment>
<gene>
    <name evidence="1" type="ORF">GGI59_002435</name>
</gene>
<name>A0A7W8UMT2_9HYPH</name>
<keyword evidence="2" id="KW-1185">Reference proteome</keyword>
<dbReference type="RefSeq" id="WP_281414015.1">
    <property type="nucleotide sequence ID" value="NZ_JACHBB010000004.1"/>
</dbReference>
<dbReference type="Proteomes" id="UP000528824">
    <property type="component" value="Unassembled WGS sequence"/>
</dbReference>
<sequence length="43" mass="4675">MSKLGGRNPSSDAIRALRFFGGFQAAYLRFQVLDVDGDVDGRA</sequence>
<reference evidence="1 2" key="1">
    <citation type="submission" date="2020-08" db="EMBL/GenBank/DDBJ databases">
        <title>Genomic Encyclopedia of Type Strains, Phase IV (KMG-V): Genome sequencing to study the core and pangenomes of soil and plant-associated prokaryotes.</title>
        <authorList>
            <person name="Whitman W."/>
        </authorList>
    </citation>
    <scope>NUCLEOTIDE SEQUENCE [LARGE SCALE GENOMIC DNA]</scope>
    <source>
        <strain evidence="1 2">SEMIA 4034</strain>
    </source>
</reference>
<evidence type="ECO:0000313" key="1">
    <source>
        <dbReference type="EMBL" id="MBB5560773.1"/>
    </source>
</evidence>